<name>A0ABQ5D7P1_9ASTR</name>
<accession>A0ABQ5D7P1</accession>
<reference evidence="3" key="1">
    <citation type="journal article" date="2022" name="Int. J. Mol. Sci.">
        <title>Draft Genome of Tanacetum Coccineum: Genomic Comparison of Closely Related Tanacetum-Family Plants.</title>
        <authorList>
            <person name="Yamashiro T."/>
            <person name="Shiraishi A."/>
            <person name="Nakayama K."/>
            <person name="Satake H."/>
        </authorList>
    </citation>
    <scope>NUCLEOTIDE SEQUENCE</scope>
</reference>
<organism evidence="3 4">
    <name type="scientific">Tanacetum coccineum</name>
    <dbReference type="NCBI Taxonomy" id="301880"/>
    <lineage>
        <taxon>Eukaryota</taxon>
        <taxon>Viridiplantae</taxon>
        <taxon>Streptophyta</taxon>
        <taxon>Embryophyta</taxon>
        <taxon>Tracheophyta</taxon>
        <taxon>Spermatophyta</taxon>
        <taxon>Magnoliopsida</taxon>
        <taxon>eudicotyledons</taxon>
        <taxon>Gunneridae</taxon>
        <taxon>Pentapetalae</taxon>
        <taxon>asterids</taxon>
        <taxon>campanulids</taxon>
        <taxon>Asterales</taxon>
        <taxon>Asteraceae</taxon>
        <taxon>Asteroideae</taxon>
        <taxon>Anthemideae</taxon>
        <taxon>Anthemidinae</taxon>
        <taxon>Tanacetum</taxon>
    </lineage>
</organism>
<dbReference type="SUPFAM" id="SSF56672">
    <property type="entry name" value="DNA/RNA polymerases"/>
    <property type="match status" value="1"/>
</dbReference>
<dbReference type="Proteomes" id="UP001151760">
    <property type="component" value="Unassembled WGS sequence"/>
</dbReference>
<dbReference type="PANTHER" id="PTHR11439:SF495">
    <property type="entry name" value="REVERSE TRANSCRIPTASE, RNA-DEPENDENT DNA POLYMERASE-RELATED"/>
    <property type="match status" value="1"/>
</dbReference>
<evidence type="ECO:0000256" key="1">
    <source>
        <dbReference type="SAM" id="MobiDB-lite"/>
    </source>
</evidence>
<dbReference type="InterPro" id="IPR013103">
    <property type="entry name" value="RVT_2"/>
</dbReference>
<evidence type="ECO:0000313" key="3">
    <source>
        <dbReference type="EMBL" id="GJT35018.1"/>
    </source>
</evidence>
<sequence>MMVQAHEEMGEGSANPTNPHHTPTITQPASSQPQKKQKLRKPRKESQVRAATTASSLEAEQDSGNIAKTQSNATPNEPSSLGTSSGGVNIPLSGEDSMQLKEFIDLCTNLQNRVLSLETTKTTKGRIADIDADKGITLDSTHFDTDPDMFGVYYLDVSAAKDLSDVDMTLSQALAELKNTKPKAVTTAATTTTTVVTRPKAKGLVIQELQAQFDKEERITREKEEANAALIAQWNDIQDKVETNYELAQRLQAEEQEELTIEEKSKLFQQLLEKRRKHFAATRAEERRNRPPTKAQQRSIMYYEEIDGGYVAFGGNPKGGRITGKGTIKTGKQPELLSKSSQDDGFNLQVDDEKKVVKDPRKGSMPALEVISIFDGTHKMSERCWCEHYAEELLQFKLQEVWTLVDLSSGKRAIGTKWVFRNKKDERGIVVRNKARFIAQGYTQEEGIDYNEVFAPVARIGAIRLFLAYASFKDFVIYQMDVKSAFLYRKIEEEVYAPRAWYETLSTYLLDNGFQIGKIDKTLFIKRHKCDIFLVQVYEDDIIFSLTNKKLCIAFEKLMHEKFQMSSMGELTFFLGLQVQQKKDGIFISQDKYVDEILKKFRSMIGSLMYLTSSRPDIMFTVCACARYQVNLKVSHLYVVKRIFRYLKGQPKLGLWYPKDSPFDLVAYTDSDYAGASLDRKSTTGGCQFLGCRLISW</sequence>
<evidence type="ECO:0000259" key="2">
    <source>
        <dbReference type="Pfam" id="PF07727"/>
    </source>
</evidence>
<feature type="domain" description="Reverse transcriptase Ty1/copia-type" evidence="2">
    <location>
        <begin position="497"/>
        <end position="602"/>
    </location>
</feature>
<dbReference type="InterPro" id="IPR043502">
    <property type="entry name" value="DNA/RNA_pol_sf"/>
</dbReference>
<keyword evidence="4" id="KW-1185">Reference proteome</keyword>
<feature type="compositionally biased region" description="Low complexity" evidence="1">
    <location>
        <begin position="15"/>
        <end position="34"/>
    </location>
</feature>
<comment type="caution">
    <text evidence="3">The sequence shown here is derived from an EMBL/GenBank/DDBJ whole genome shotgun (WGS) entry which is preliminary data.</text>
</comment>
<feature type="compositionally biased region" description="Polar residues" evidence="1">
    <location>
        <begin position="49"/>
        <end position="87"/>
    </location>
</feature>
<proteinExistence type="predicted"/>
<protein>
    <submittedName>
        <fullName evidence="3">Ribonuclease H-like domain-containing protein</fullName>
    </submittedName>
</protein>
<reference evidence="3" key="2">
    <citation type="submission" date="2022-01" db="EMBL/GenBank/DDBJ databases">
        <authorList>
            <person name="Yamashiro T."/>
            <person name="Shiraishi A."/>
            <person name="Satake H."/>
            <person name="Nakayama K."/>
        </authorList>
    </citation>
    <scope>NUCLEOTIDE SEQUENCE</scope>
</reference>
<gene>
    <name evidence="3" type="ORF">Tco_0925437</name>
</gene>
<feature type="domain" description="Reverse transcriptase Ty1/copia-type" evidence="2">
    <location>
        <begin position="400"/>
        <end position="496"/>
    </location>
</feature>
<feature type="region of interest" description="Disordered" evidence="1">
    <location>
        <begin position="1"/>
        <end position="93"/>
    </location>
</feature>
<evidence type="ECO:0000313" key="4">
    <source>
        <dbReference type="Proteomes" id="UP001151760"/>
    </source>
</evidence>
<dbReference type="Pfam" id="PF07727">
    <property type="entry name" value="RVT_2"/>
    <property type="match status" value="2"/>
</dbReference>
<dbReference type="PANTHER" id="PTHR11439">
    <property type="entry name" value="GAG-POL-RELATED RETROTRANSPOSON"/>
    <property type="match status" value="1"/>
</dbReference>
<dbReference type="EMBL" id="BQNB010015014">
    <property type="protein sequence ID" value="GJT35018.1"/>
    <property type="molecule type" value="Genomic_DNA"/>
</dbReference>